<dbReference type="InterPro" id="IPR009057">
    <property type="entry name" value="Homeodomain-like_sf"/>
</dbReference>
<evidence type="ECO:0000256" key="4">
    <source>
        <dbReference type="SAM" id="MobiDB-lite"/>
    </source>
</evidence>
<name>A0ABT5BTI0_9BACT</name>
<evidence type="ECO:0000313" key="6">
    <source>
        <dbReference type="EMBL" id="MDC0677465.1"/>
    </source>
</evidence>
<dbReference type="EMBL" id="JAQNDK010000001">
    <property type="protein sequence ID" value="MDC0677465.1"/>
    <property type="molecule type" value="Genomic_DNA"/>
</dbReference>
<dbReference type="InterPro" id="IPR018060">
    <property type="entry name" value="HTH_AraC"/>
</dbReference>
<evidence type="ECO:0000256" key="2">
    <source>
        <dbReference type="ARBA" id="ARBA00023125"/>
    </source>
</evidence>
<feature type="domain" description="HTH araC/xylS-type" evidence="5">
    <location>
        <begin position="183"/>
        <end position="281"/>
    </location>
</feature>
<evidence type="ECO:0000259" key="5">
    <source>
        <dbReference type="PROSITE" id="PS01124"/>
    </source>
</evidence>
<dbReference type="Pfam" id="PF12833">
    <property type="entry name" value="HTH_18"/>
    <property type="match status" value="1"/>
</dbReference>
<dbReference type="Gene3D" id="1.10.10.60">
    <property type="entry name" value="Homeodomain-like"/>
    <property type="match status" value="1"/>
</dbReference>
<keyword evidence="7" id="KW-1185">Reference proteome</keyword>
<protein>
    <submittedName>
        <fullName evidence="6">AraC family transcriptional regulator</fullName>
    </submittedName>
</protein>
<dbReference type="PANTHER" id="PTHR46796">
    <property type="entry name" value="HTH-TYPE TRANSCRIPTIONAL ACTIVATOR RHAS-RELATED"/>
    <property type="match status" value="1"/>
</dbReference>
<sequence>MARMPPAPAIQREDLVGGGRAIFCCRQPSPVQPAMRASVTHAFAALAFYTSGSSRIEQRGRWNVEAGDVLLVPAGQPHRSIEKAAPDWIGVGFCVPCLAAEEAGTLLEPFERVRAGASPVVRVCAERHAHVEMLLRELMRATESRDGGAPDVVQRSLLVLILDEVRQAARSQHPASASPGVVVDALRFIERNCLRPLSLKDVARSVGRSPAHVTTALSRATGRSAVEWIVAGRMAEARRILLHSDERVEIVAERVGYADATHFIRMFRREHGATPAAWRAEARSKGRTLTRDSASGRTR</sequence>
<dbReference type="PANTHER" id="PTHR46796:SF14">
    <property type="entry name" value="TRANSCRIPTIONAL REGULATORY PROTEIN"/>
    <property type="match status" value="1"/>
</dbReference>
<evidence type="ECO:0000256" key="3">
    <source>
        <dbReference type="ARBA" id="ARBA00023163"/>
    </source>
</evidence>
<dbReference type="PRINTS" id="PR00032">
    <property type="entry name" value="HTHARAC"/>
</dbReference>
<feature type="region of interest" description="Disordered" evidence="4">
    <location>
        <begin position="278"/>
        <end position="299"/>
    </location>
</feature>
<dbReference type="RefSeq" id="WP_272094224.1">
    <property type="nucleotide sequence ID" value="NZ_JAQNDK010000001.1"/>
</dbReference>
<dbReference type="InterPro" id="IPR020449">
    <property type="entry name" value="Tscrpt_reg_AraC-type_HTH"/>
</dbReference>
<dbReference type="Proteomes" id="UP001217485">
    <property type="component" value="Unassembled WGS sequence"/>
</dbReference>
<gene>
    <name evidence="6" type="ORF">POL72_06895</name>
</gene>
<dbReference type="InterPro" id="IPR050204">
    <property type="entry name" value="AraC_XylS_family_regulators"/>
</dbReference>
<keyword evidence="1" id="KW-0805">Transcription regulation</keyword>
<dbReference type="InterPro" id="IPR011051">
    <property type="entry name" value="RmlC_Cupin_sf"/>
</dbReference>
<evidence type="ECO:0000313" key="7">
    <source>
        <dbReference type="Proteomes" id="UP001217485"/>
    </source>
</evidence>
<organism evidence="6 7">
    <name type="scientific">Sorangium atrum</name>
    <dbReference type="NCBI Taxonomy" id="2995308"/>
    <lineage>
        <taxon>Bacteria</taxon>
        <taxon>Pseudomonadati</taxon>
        <taxon>Myxococcota</taxon>
        <taxon>Polyangia</taxon>
        <taxon>Polyangiales</taxon>
        <taxon>Polyangiaceae</taxon>
        <taxon>Sorangium</taxon>
    </lineage>
</organism>
<proteinExistence type="predicted"/>
<dbReference type="PROSITE" id="PS01124">
    <property type="entry name" value="HTH_ARAC_FAMILY_2"/>
    <property type="match status" value="1"/>
</dbReference>
<keyword evidence="2" id="KW-0238">DNA-binding</keyword>
<comment type="caution">
    <text evidence="6">The sequence shown here is derived from an EMBL/GenBank/DDBJ whole genome shotgun (WGS) entry which is preliminary data.</text>
</comment>
<reference evidence="6 7" key="1">
    <citation type="submission" date="2023-01" db="EMBL/GenBank/DDBJ databases">
        <title>Minimal conservation of predation-associated metabolite biosynthetic gene clusters underscores biosynthetic potential of Myxococcota including descriptions for ten novel species: Archangium lansinium sp. nov., Myxococcus landrumus sp. nov., Nannocystis bai.</title>
        <authorList>
            <person name="Ahearne A."/>
            <person name="Stevens C."/>
            <person name="Dowd S."/>
        </authorList>
    </citation>
    <scope>NUCLEOTIDE SEQUENCE [LARGE SCALE GENOMIC DNA]</scope>
    <source>
        <strain evidence="6 7">WIWO2</strain>
    </source>
</reference>
<accession>A0ABT5BTI0</accession>
<evidence type="ECO:0000256" key="1">
    <source>
        <dbReference type="ARBA" id="ARBA00023015"/>
    </source>
</evidence>
<dbReference type="PROSITE" id="PS00041">
    <property type="entry name" value="HTH_ARAC_FAMILY_1"/>
    <property type="match status" value="1"/>
</dbReference>
<dbReference type="SUPFAM" id="SSF46689">
    <property type="entry name" value="Homeodomain-like"/>
    <property type="match status" value="1"/>
</dbReference>
<dbReference type="InterPro" id="IPR018062">
    <property type="entry name" value="HTH_AraC-typ_CS"/>
</dbReference>
<dbReference type="SMART" id="SM00342">
    <property type="entry name" value="HTH_ARAC"/>
    <property type="match status" value="1"/>
</dbReference>
<dbReference type="SUPFAM" id="SSF51182">
    <property type="entry name" value="RmlC-like cupins"/>
    <property type="match status" value="1"/>
</dbReference>
<keyword evidence="3" id="KW-0804">Transcription</keyword>